<gene>
    <name evidence="2" type="ORF">JM658_04910</name>
</gene>
<dbReference type="EMBL" id="JAETXX010000002">
    <property type="protein sequence ID" value="MCF8714162.1"/>
    <property type="molecule type" value="Genomic_DNA"/>
</dbReference>
<evidence type="ECO:0000313" key="2">
    <source>
        <dbReference type="EMBL" id="MCF8714162.1"/>
    </source>
</evidence>
<feature type="chain" id="PRO_5045877203" evidence="1">
    <location>
        <begin position="25"/>
        <end position="51"/>
    </location>
</feature>
<dbReference type="Proteomes" id="UP000829517">
    <property type="component" value="Unassembled WGS sequence"/>
</dbReference>
<proteinExistence type="predicted"/>
<sequence length="51" mass="5426">MSFKKTTFAIAAIALLSISLTSCSNDSVADQESLYNTQAVEKAKIEMPSNG</sequence>
<name>A0ABS9J171_9FLAO</name>
<feature type="signal peptide" evidence="1">
    <location>
        <begin position="1"/>
        <end position="24"/>
    </location>
</feature>
<accession>A0ABS9J171</accession>
<protein>
    <submittedName>
        <fullName evidence="2">Uncharacterized protein</fullName>
    </submittedName>
</protein>
<comment type="caution">
    <text evidence="2">The sequence shown here is derived from an EMBL/GenBank/DDBJ whole genome shotgun (WGS) entry which is preliminary data.</text>
</comment>
<keyword evidence="1" id="KW-0732">Signal</keyword>
<keyword evidence="3" id="KW-1185">Reference proteome</keyword>
<evidence type="ECO:0000313" key="3">
    <source>
        <dbReference type="Proteomes" id="UP000829517"/>
    </source>
</evidence>
<organism evidence="2 3">
    <name type="scientific">Joostella atrarenae</name>
    <dbReference type="NCBI Taxonomy" id="679257"/>
    <lineage>
        <taxon>Bacteria</taxon>
        <taxon>Pseudomonadati</taxon>
        <taxon>Bacteroidota</taxon>
        <taxon>Flavobacteriia</taxon>
        <taxon>Flavobacteriales</taxon>
        <taxon>Flavobacteriaceae</taxon>
        <taxon>Joostella</taxon>
    </lineage>
</organism>
<dbReference type="PROSITE" id="PS51257">
    <property type="entry name" value="PROKAR_LIPOPROTEIN"/>
    <property type="match status" value="1"/>
</dbReference>
<dbReference type="RefSeq" id="WP_236958124.1">
    <property type="nucleotide sequence ID" value="NZ_JAETXX010000002.1"/>
</dbReference>
<evidence type="ECO:0000256" key="1">
    <source>
        <dbReference type="SAM" id="SignalP"/>
    </source>
</evidence>
<reference evidence="2 3" key="1">
    <citation type="submission" date="2021-01" db="EMBL/GenBank/DDBJ databases">
        <title>Genome sequencing of Joostella atrarenae M1-2 (= KCTC 23194).</title>
        <authorList>
            <person name="Zakaria M.R."/>
            <person name="Lam M.Q."/>
            <person name="Chong C.S."/>
        </authorList>
    </citation>
    <scope>NUCLEOTIDE SEQUENCE [LARGE SCALE GENOMIC DNA]</scope>
    <source>
        <strain evidence="2 3">M1-2</strain>
    </source>
</reference>